<feature type="region of interest" description="Disordered" evidence="1">
    <location>
        <begin position="130"/>
        <end position="165"/>
    </location>
</feature>
<feature type="compositionally biased region" description="Polar residues" evidence="1">
    <location>
        <begin position="301"/>
        <end position="313"/>
    </location>
</feature>
<feature type="compositionally biased region" description="Basic and acidic residues" evidence="1">
    <location>
        <begin position="156"/>
        <end position="165"/>
    </location>
</feature>
<organism evidence="2 3">
    <name type="scientific">Protopolystoma xenopodis</name>
    <dbReference type="NCBI Taxonomy" id="117903"/>
    <lineage>
        <taxon>Eukaryota</taxon>
        <taxon>Metazoa</taxon>
        <taxon>Spiralia</taxon>
        <taxon>Lophotrochozoa</taxon>
        <taxon>Platyhelminthes</taxon>
        <taxon>Monogenea</taxon>
        <taxon>Polyopisthocotylea</taxon>
        <taxon>Polystomatidea</taxon>
        <taxon>Polystomatidae</taxon>
        <taxon>Protopolystoma</taxon>
    </lineage>
</organism>
<dbReference type="Proteomes" id="UP000784294">
    <property type="component" value="Unassembled WGS sequence"/>
</dbReference>
<accession>A0A3S5CSR7</accession>
<keyword evidence="3" id="KW-1185">Reference proteome</keyword>
<gene>
    <name evidence="2" type="ORF">PXEA_LOCUS27039</name>
</gene>
<feature type="compositionally biased region" description="Polar residues" evidence="1">
    <location>
        <begin position="183"/>
        <end position="193"/>
    </location>
</feature>
<evidence type="ECO:0000313" key="2">
    <source>
        <dbReference type="EMBL" id="VEL33599.1"/>
    </source>
</evidence>
<evidence type="ECO:0000256" key="1">
    <source>
        <dbReference type="SAM" id="MobiDB-lite"/>
    </source>
</evidence>
<reference evidence="2" key="1">
    <citation type="submission" date="2018-11" db="EMBL/GenBank/DDBJ databases">
        <authorList>
            <consortium name="Pathogen Informatics"/>
        </authorList>
    </citation>
    <scope>NUCLEOTIDE SEQUENCE</scope>
</reference>
<feature type="compositionally biased region" description="Acidic residues" evidence="1">
    <location>
        <begin position="245"/>
        <end position="260"/>
    </location>
</feature>
<comment type="caution">
    <text evidence="2">The sequence shown here is derived from an EMBL/GenBank/DDBJ whole genome shotgun (WGS) entry which is preliminary data.</text>
</comment>
<dbReference type="AlphaFoldDB" id="A0A3S5CSR7"/>
<dbReference type="EMBL" id="CAAALY010246066">
    <property type="protein sequence ID" value="VEL33599.1"/>
    <property type="molecule type" value="Genomic_DNA"/>
</dbReference>
<name>A0A3S5CSR7_9PLAT</name>
<feature type="region of interest" description="Disordered" evidence="1">
    <location>
        <begin position="183"/>
        <end position="349"/>
    </location>
</feature>
<evidence type="ECO:0000313" key="3">
    <source>
        <dbReference type="Proteomes" id="UP000784294"/>
    </source>
</evidence>
<feature type="compositionally biased region" description="Acidic residues" evidence="1">
    <location>
        <begin position="136"/>
        <end position="155"/>
    </location>
</feature>
<proteinExistence type="predicted"/>
<protein>
    <submittedName>
        <fullName evidence="2">Uncharacterized protein</fullName>
    </submittedName>
</protein>
<sequence>MRRDSVPTTIRRNEFNGIQAHGPIIGNYPSNIKAQVQVRCIETERLETNEDGEDEDKQYFETDANLRGGVMTSTSPVNGPALGLVNIDAATITALSFNHSTYDVGSCLSLLAQTATGSVGWASSCRSLSEVMDPAGGEEEEDDEEDHDAQDEDEDNVKYEETKGVNERRRLVSSSCITDTNNSLKANEVNRPSLSGILRPNGGSRSDDEELHNTSAARRRQQNVGRLGALGPLHRQSLGLSMGTSDEEQDDEQEEEEDEVHTEIRKNLSAKAGNAASEGGARKGLSTQLHYCHHPSHQHGLGTNRSAGQPSRTGDSDVESAATTGPYPKPGQRGLTNRCPTKTPGPVSASQSIDEAIDRLAGAGQITSIDRQAIATIAAATGLTGALNTVVKSGGAGGLRRGKTRQEIRKTQTLPRSIPAPGIQGKKRTVSDYFPQIITSRFRGLVSCSLAYNALF</sequence>